<keyword evidence="3" id="KW-1185">Reference proteome</keyword>
<feature type="transmembrane region" description="Helical" evidence="1">
    <location>
        <begin position="63"/>
        <end position="81"/>
    </location>
</feature>
<evidence type="ECO:0000256" key="1">
    <source>
        <dbReference type="SAM" id="Phobius"/>
    </source>
</evidence>
<feature type="transmembrane region" description="Helical" evidence="1">
    <location>
        <begin position="33"/>
        <end position="51"/>
    </location>
</feature>
<feature type="transmembrane region" description="Helical" evidence="1">
    <location>
        <begin position="7"/>
        <end position="27"/>
    </location>
</feature>
<keyword evidence="1" id="KW-0812">Transmembrane</keyword>
<comment type="caution">
    <text evidence="2">The sequence shown here is derived from an EMBL/GenBank/DDBJ whole genome shotgun (WGS) entry which is preliminary data.</text>
</comment>
<proteinExistence type="predicted"/>
<protein>
    <submittedName>
        <fullName evidence="2">Uncharacterized protein</fullName>
    </submittedName>
</protein>
<keyword evidence="1" id="KW-1133">Transmembrane helix</keyword>
<gene>
    <name evidence="2" type="ORF">ISS99_08805</name>
</gene>
<accession>A0ABS2KEL8</accession>
<organism evidence="2 3">
    <name type="scientific">Dyella mobilis</name>
    <dbReference type="NCBI Taxonomy" id="1849582"/>
    <lineage>
        <taxon>Bacteria</taxon>
        <taxon>Pseudomonadati</taxon>
        <taxon>Pseudomonadota</taxon>
        <taxon>Gammaproteobacteria</taxon>
        <taxon>Lysobacterales</taxon>
        <taxon>Rhodanobacteraceae</taxon>
        <taxon>Dyella</taxon>
    </lineage>
</organism>
<dbReference type="RefSeq" id="WP_204631238.1">
    <property type="nucleotide sequence ID" value="NZ_BSOC01000003.1"/>
</dbReference>
<dbReference type="EMBL" id="JADIKF010000038">
    <property type="protein sequence ID" value="MBM7129622.1"/>
    <property type="molecule type" value="Genomic_DNA"/>
</dbReference>
<dbReference type="Proteomes" id="UP001430193">
    <property type="component" value="Unassembled WGS sequence"/>
</dbReference>
<evidence type="ECO:0000313" key="3">
    <source>
        <dbReference type="Proteomes" id="UP001430193"/>
    </source>
</evidence>
<keyword evidence="1" id="KW-0472">Membrane</keyword>
<name>A0ABS2KEL8_9GAMM</name>
<evidence type="ECO:0000313" key="2">
    <source>
        <dbReference type="EMBL" id="MBM7129622.1"/>
    </source>
</evidence>
<sequence>MKMLKSFLVSFAIGFAVIWLLTLVESFFHERAFRPFVAAGIAAGLALAQVIREEKKLSTERAAILSGVLVGLGYVLGTWLTH</sequence>
<reference evidence="2" key="1">
    <citation type="submission" date="2020-10" db="EMBL/GenBank/DDBJ databases">
        <title>Phylogeny of dyella-like bacteria.</title>
        <authorList>
            <person name="Fu J."/>
        </authorList>
    </citation>
    <scope>NUCLEOTIDE SEQUENCE</scope>
    <source>
        <strain evidence="2">DHON07</strain>
    </source>
</reference>